<dbReference type="Gene3D" id="2.60.120.560">
    <property type="entry name" value="Exo-inulinase, domain 1"/>
    <property type="match status" value="1"/>
</dbReference>
<sequence>MSVSAAVLVVALTAGGLFLTRDAARAWEDGEERGQFRSVYHGYGTVTGDDAEIILHPKSAEDLSVTHGGLVVTRETFDEATFGVVVTTEQQVRKDPPNPWEVGWVLWNHTDDDHFYAVALKPNGWEISKQDPAYPGKQRYLATGDEPTFPIGESRRVEVTQDNGEMTVSVDGKVLASVIDRETPYRSGSIGFYTEDALVRFNDLHIAPGNN</sequence>
<organism evidence="1 2">
    <name type="scientific">Tessaracoccus antarcticus</name>
    <dbReference type="NCBI Taxonomy" id="2479848"/>
    <lineage>
        <taxon>Bacteria</taxon>
        <taxon>Bacillati</taxon>
        <taxon>Actinomycetota</taxon>
        <taxon>Actinomycetes</taxon>
        <taxon>Propionibacteriales</taxon>
        <taxon>Propionibacteriaceae</taxon>
        <taxon>Tessaracoccus</taxon>
    </lineage>
</organism>
<accession>A0A3M0G615</accession>
<name>A0A3M0G615_9ACTN</name>
<protein>
    <submittedName>
        <fullName evidence="1">Calcium-binding protein</fullName>
    </submittedName>
</protein>
<dbReference type="OrthoDB" id="8434516at2"/>
<dbReference type="AlphaFoldDB" id="A0A3M0G615"/>
<keyword evidence="2" id="KW-1185">Reference proteome</keyword>
<dbReference type="Proteomes" id="UP000275256">
    <property type="component" value="Unassembled WGS sequence"/>
</dbReference>
<gene>
    <name evidence="1" type="ORF">EAX62_10755</name>
</gene>
<evidence type="ECO:0000313" key="2">
    <source>
        <dbReference type="Proteomes" id="UP000275256"/>
    </source>
</evidence>
<dbReference type="EMBL" id="REFW01000002">
    <property type="protein sequence ID" value="RMB60335.1"/>
    <property type="molecule type" value="Genomic_DNA"/>
</dbReference>
<evidence type="ECO:0000313" key="1">
    <source>
        <dbReference type="EMBL" id="RMB60335.1"/>
    </source>
</evidence>
<comment type="caution">
    <text evidence="1">The sequence shown here is derived from an EMBL/GenBank/DDBJ whole genome shotgun (WGS) entry which is preliminary data.</text>
</comment>
<proteinExistence type="predicted"/>
<dbReference type="RefSeq" id="WP_121901815.1">
    <property type="nucleotide sequence ID" value="NZ_REFW01000002.1"/>
</dbReference>
<reference evidence="1 2" key="1">
    <citation type="submission" date="2018-10" db="EMBL/GenBank/DDBJ databases">
        <title>Tessaracoccus antarcticuss sp. nov., isolated from sediment.</title>
        <authorList>
            <person name="Zhou L.Y."/>
            <person name="Du Z.J."/>
        </authorList>
    </citation>
    <scope>NUCLEOTIDE SEQUENCE [LARGE SCALE GENOMIC DNA]</scope>
    <source>
        <strain evidence="1 2">JDX10</strain>
    </source>
</reference>